<accession>A0A8T9BZF1</accession>
<keyword evidence="1" id="KW-0378">Hydrolase</keyword>
<dbReference type="InterPro" id="IPR013094">
    <property type="entry name" value="AB_hydrolase_3"/>
</dbReference>
<reference evidence="4 5" key="1">
    <citation type="submission" date="2018-05" db="EMBL/GenBank/DDBJ databases">
        <title>Genome sequencing and assembly of the regulated plant pathogen Lachnellula willkommii and related sister species for the development of diagnostic species identification markers.</title>
        <authorList>
            <person name="Giroux E."/>
            <person name="Bilodeau G."/>
        </authorList>
    </citation>
    <scope>NUCLEOTIDE SEQUENCE [LARGE SCALE GENOMIC DNA]</scope>
    <source>
        <strain evidence="4 5">CBS 268.59</strain>
    </source>
</reference>
<dbReference type="PANTHER" id="PTHR48081:SF8">
    <property type="entry name" value="ALPHA_BETA HYDROLASE FOLD-3 DOMAIN-CONTAINING PROTEIN-RELATED"/>
    <property type="match status" value="1"/>
</dbReference>
<protein>
    <submittedName>
        <fullName evidence="4">Esterase</fullName>
    </submittedName>
</protein>
<feature type="region of interest" description="Disordered" evidence="2">
    <location>
        <begin position="1"/>
        <end position="37"/>
    </location>
</feature>
<dbReference type="AlphaFoldDB" id="A0A8T9BZF1"/>
<dbReference type="InterPro" id="IPR050300">
    <property type="entry name" value="GDXG_lipolytic_enzyme"/>
</dbReference>
<gene>
    <name evidence="4" type="primary">est_1</name>
    <name evidence="4" type="ORF">LSUE1_G005656</name>
</gene>
<evidence type="ECO:0000256" key="2">
    <source>
        <dbReference type="SAM" id="MobiDB-lite"/>
    </source>
</evidence>
<dbReference type="GO" id="GO:0016787">
    <property type="term" value="F:hydrolase activity"/>
    <property type="evidence" value="ECO:0007669"/>
    <property type="project" value="UniProtKB-KW"/>
</dbReference>
<feature type="domain" description="Alpha/beta hydrolase fold-3" evidence="3">
    <location>
        <begin position="111"/>
        <end position="325"/>
    </location>
</feature>
<dbReference type="EMBL" id="QGMK01001166">
    <property type="protein sequence ID" value="TVY73164.1"/>
    <property type="molecule type" value="Genomic_DNA"/>
</dbReference>
<evidence type="ECO:0000313" key="4">
    <source>
        <dbReference type="EMBL" id="TVY73164.1"/>
    </source>
</evidence>
<dbReference type="InterPro" id="IPR029058">
    <property type="entry name" value="AB_hydrolase_fold"/>
</dbReference>
<evidence type="ECO:0000256" key="1">
    <source>
        <dbReference type="ARBA" id="ARBA00022801"/>
    </source>
</evidence>
<dbReference type="PANTHER" id="PTHR48081">
    <property type="entry name" value="AB HYDROLASE SUPERFAMILY PROTEIN C4A8.06C"/>
    <property type="match status" value="1"/>
</dbReference>
<comment type="caution">
    <text evidence="4">The sequence shown here is derived from an EMBL/GenBank/DDBJ whole genome shotgun (WGS) entry which is preliminary data.</text>
</comment>
<dbReference type="SUPFAM" id="SSF53474">
    <property type="entry name" value="alpha/beta-Hydrolases"/>
    <property type="match status" value="1"/>
</dbReference>
<sequence length="358" mass="39796">MDNSEDQDPGKEPSHEDSYTGKCSPKESSIRVDVRDSRSTPNLTLQLVIKSISSFILREKSPHPEGSPPLTPPKSAEKVCRISKAQIEDIWIYTFADPARKDSKEAKCNLYYFAGGGFSGPATKEHWMFCAAMCLKLPEYNINLVSYPLAPNNTAPRTLPLLQKLYKALLVKANEEGTTISFMGDSAGANLALVLGIDAATACLKNNGPDKTPRLRNIIALFPPTDLRNNNPEIDAVARKDKILSRKIIDNAAKIWHGEWDVTNPQLSPIFADLSVFKRANIKVDGMTAGHDVLTPDAIIFREKLAENGVDGDWLHWERQMHCFPLISYYHVHEAVAARDWLIEILASNAKMSPDEIT</sequence>
<dbReference type="Pfam" id="PF07859">
    <property type="entry name" value="Abhydrolase_3"/>
    <property type="match status" value="1"/>
</dbReference>
<keyword evidence="5" id="KW-1185">Reference proteome</keyword>
<name>A0A8T9BZF1_9HELO</name>
<dbReference type="Proteomes" id="UP000469558">
    <property type="component" value="Unassembled WGS sequence"/>
</dbReference>
<evidence type="ECO:0000259" key="3">
    <source>
        <dbReference type="Pfam" id="PF07859"/>
    </source>
</evidence>
<feature type="compositionally biased region" description="Basic and acidic residues" evidence="2">
    <location>
        <begin position="8"/>
        <end position="37"/>
    </location>
</feature>
<proteinExistence type="predicted"/>
<dbReference type="OrthoDB" id="2152029at2759"/>
<dbReference type="Gene3D" id="3.40.50.1820">
    <property type="entry name" value="alpha/beta hydrolase"/>
    <property type="match status" value="1"/>
</dbReference>
<evidence type="ECO:0000313" key="5">
    <source>
        <dbReference type="Proteomes" id="UP000469558"/>
    </source>
</evidence>
<organism evidence="4 5">
    <name type="scientific">Lachnellula suecica</name>
    <dbReference type="NCBI Taxonomy" id="602035"/>
    <lineage>
        <taxon>Eukaryota</taxon>
        <taxon>Fungi</taxon>
        <taxon>Dikarya</taxon>
        <taxon>Ascomycota</taxon>
        <taxon>Pezizomycotina</taxon>
        <taxon>Leotiomycetes</taxon>
        <taxon>Helotiales</taxon>
        <taxon>Lachnaceae</taxon>
        <taxon>Lachnellula</taxon>
    </lineage>
</organism>